<dbReference type="RefSeq" id="WP_224377484.1">
    <property type="nucleotide sequence ID" value="NZ_CP075909.1"/>
</dbReference>
<evidence type="ECO:0000256" key="1">
    <source>
        <dbReference type="SAM" id="Coils"/>
    </source>
</evidence>
<feature type="coiled-coil region" evidence="1">
    <location>
        <begin position="227"/>
        <end position="405"/>
    </location>
</feature>
<evidence type="ECO:0000313" key="3">
    <source>
        <dbReference type="EMBL" id="QDB01124.1"/>
    </source>
</evidence>
<dbReference type="SMART" id="SM00470">
    <property type="entry name" value="ParB"/>
    <property type="match status" value="1"/>
</dbReference>
<dbReference type="GO" id="GO:0005694">
    <property type="term" value="C:chromosome"/>
    <property type="evidence" value="ECO:0007669"/>
    <property type="project" value="TreeGrafter"/>
</dbReference>
<evidence type="ECO:0000259" key="2">
    <source>
        <dbReference type="SMART" id="SM00470"/>
    </source>
</evidence>
<accession>A0A4Y5T461</accession>
<keyword evidence="1" id="KW-0175">Coiled coil</keyword>
<dbReference type="GO" id="GO:0007059">
    <property type="term" value="P:chromosome segregation"/>
    <property type="evidence" value="ECO:0007669"/>
    <property type="project" value="TreeGrafter"/>
</dbReference>
<dbReference type="InterPro" id="IPR036086">
    <property type="entry name" value="ParB/Sulfiredoxin_sf"/>
</dbReference>
<dbReference type="PANTHER" id="PTHR33375">
    <property type="entry name" value="CHROMOSOME-PARTITIONING PROTEIN PARB-RELATED"/>
    <property type="match status" value="1"/>
</dbReference>
<protein>
    <submittedName>
        <fullName evidence="3">ParB protein</fullName>
    </submittedName>
</protein>
<reference evidence="3" key="1">
    <citation type="journal article" date="2019" name="Pathogens">
        <title>In silico Identification of Novel Toxin Homologs and Associated Mobile Genetic Elements in Clostridium perfringens.</title>
        <authorList>
            <person name="Lacey J.A."/>
            <person name="Johanesen P.A."/>
            <person name="Lyras D."/>
            <person name="Moore R.J."/>
        </authorList>
    </citation>
    <scope>NUCLEOTIDE SEQUENCE</scope>
    <source>
        <strain evidence="3">T1</strain>
        <plasmid evidence="3">pCPT1</plasmid>
    </source>
</reference>
<feature type="domain" description="ParB-like N-terminal" evidence="2">
    <location>
        <begin position="34"/>
        <end position="127"/>
    </location>
</feature>
<dbReference type="EMBL" id="MK285059">
    <property type="protein sequence ID" value="QDB01124.1"/>
    <property type="molecule type" value="Genomic_DNA"/>
</dbReference>
<name>A0A4Y5T461_CLOPF</name>
<dbReference type="Pfam" id="PF02195">
    <property type="entry name" value="ParB_N"/>
    <property type="match status" value="1"/>
</dbReference>
<dbReference type="SUPFAM" id="SSF110849">
    <property type="entry name" value="ParB/Sulfiredoxin"/>
    <property type="match status" value="1"/>
</dbReference>
<dbReference type="Gene3D" id="3.90.1530.10">
    <property type="entry name" value="Conserved hypothetical protein from pyrococcus furiosus pfu- 392566-001, ParB domain"/>
    <property type="match status" value="1"/>
</dbReference>
<dbReference type="InterPro" id="IPR003115">
    <property type="entry name" value="ParB_N"/>
</dbReference>
<geneLocation type="plasmid" evidence="3">
    <name>pCPT1</name>
</geneLocation>
<keyword evidence="3" id="KW-0614">Plasmid</keyword>
<sequence>MAKKFSISEGMLNGISKNTRKVEEFQAKENFKIEYINIDRIRRNEKNFYEIVDIEALAEDIKLNGLNHNLVVRKLDNDMYELISGERRYTALSKLVNEGNKEFNLVPCKVIESNDIDSEIILIQANAQSRELTEVEKLTQVERLQELYKIKKKNGEKVPGKIRDIIANDLKLSPTQVGRYERINNKLIPELKAVIEQGNLTIANASEFSSLSEENQRVILNIINDKTNMSKQEAIDLKNKLKKIEEEKELELKKAYEEKELELKRLEEEKKNQVSKLKSENENLKKKLDSNNIEEERKEIEGQIKIEFEEKLKNEKVILEEELKSKYDKKIEDITNEVKENNLEKQRLKDELSKLKEKSNNEVDIKNTKENFVLVQNLKLIDNSFKDLKSQINKMKKENVKVAEETKAKEFLEKYQKEISDLLKKL</sequence>
<dbReference type="InterPro" id="IPR050336">
    <property type="entry name" value="Chromosome_partition/occlusion"/>
</dbReference>
<dbReference type="PANTHER" id="PTHR33375:SF1">
    <property type="entry name" value="CHROMOSOME-PARTITIONING PROTEIN PARB-RELATED"/>
    <property type="match status" value="1"/>
</dbReference>
<dbReference type="AlphaFoldDB" id="A0A4Y5T461"/>
<proteinExistence type="predicted"/>
<organism evidence="3">
    <name type="scientific">Clostridium perfringens</name>
    <dbReference type="NCBI Taxonomy" id="1502"/>
    <lineage>
        <taxon>Bacteria</taxon>
        <taxon>Bacillati</taxon>
        <taxon>Bacillota</taxon>
        <taxon>Clostridia</taxon>
        <taxon>Eubacteriales</taxon>
        <taxon>Clostridiaceae</taxon>
        <taxon>Clostridium</taxon>
    </lineage>
</organism>